<dbReference type="InterPro" id="IPR003594">
    <property type="entry name" value="HATPase_dom"/>
</dbReference>
<keyword evidence="9" id="KW-0902">Two-component regulatory system</keyword>
<dbReference type="CDD" id="cd00082">
    <property type="entry name" value="HisKA"/>
    <property type="match status" value="1"/>
</dbReference>
<dbReference type="Proteomes" id="UP000605568">
    <property type="component" value="Unassembled WGS sequence"/>
</dbReference>
<dbReference type="SMART" id="SM00304">
    <property type="entry name" value="HAMP"/>
    <property type="match status" value="1"/>
</dbReference>
<protein>
    <recommendedName>
        <fullName evidence="3">histidine kinase</fullName>
        <ecNumber evidence="3">2.7.13.3</ecNumber>
    </recommendedName>
</protein>
<gene>
    <name evidence="13" type="ORF">GCM10017774_10910</name>
</gene>
<feature type="transmembrane region" description="Helical" evidence="10">
    <location>
        <begin position="183"/>
        <end position="207"/>
    </location>
</feature>
<dbReference type="RefSeq" id="WP_229904404.1">
    <property type="nucleotide sequence ID" value="NZ_BNAR01000001.1"/>
</dbReference>
<keyword evidence="8 10" id="KW-1133">Transmembrane helix</keyword>
<dbReference type="InterPro" id="IPR003660">
    <property type="entry name" value="HAMP_dom"/>
</dbReference>
<dbReference type="GO" id="GO:0016301">
    <property type="term" value="F:kinase activity"/>
    <property type="evidence" value="ECO:0007669"/>
    <property type="project" value="UniProtKB-KW"/>
</dbReference>
<dbReference type="Gene3D" id="3.30.565.10">
    <property type="entry name" value="Histidine kinase-like ATPase, C-terminal domain"/>
    <property type="match status" value="1"/>
</dbReference>
<evidence type="ECO:0000313" key="13">
    <source>
        <dbReference type="EMBL" id="GHH31408.1"/>
    </source>
</evidence>
<dbReference type="SMART" id="SM00387">
    <property type="entry name" value="HATPase_c"/>
    <property type="match status" value="1"/>
</dbReference>
<evidence type="ECO:0000256" key="4">
    <source>
        <dbReference type="ARBA" id="ARBA00022553"/>
    </source>
</evidence>
<dbReference type="InterPro" id="IPR036097">
    <property type="entry name" value="HisK_dim/P_sf"/>
</dbReference>
<evidence type="ECO:0000256" key="2">
    <source>
        <dbReference type="ARBA" id="ARBA00004236"/>
    </source>
</evidence>
<keyword evidence="7 13" id="KW-0418">Kinase</keyword>
<evidence type="ECO:0000313" key="14">
    <source>
        <dbReference type="Proteomes" id="UP000605568"/>
    </source>
</evidence>
<dbReference type="PROSITE" id="PS50109">
    <property type="entry name" value="HIS_KIN"/>
    <property type="match status" value="1"/>
</dbReference>
<keyword evidence="14" id="KW-1185">Reference proteome</keyword>
<evidence type="ECO:0000256" key="8">
    <source>
        <dbReference type="ARBA" id="ARBA00022989"/>
    </source>
</evidence>
<evidence type="ECO:0000256" key="3">
    <source>
        <dbReference type="ARBA" id="ARBA00012438"/>
    </source>
</evidence>
<dbReference type="SUPFAM" id="SSF158472">
    <property type="entry name" value="HAMP domain-like"/>
    <property type="match status" value="1"/>
</dbReference>
<dbReference type="Pfam" id="PF05227">
    <property type="entry name" value="CHASE3"/>
    <property type="match status" value="1"/>
</dbReference>
<evidence type="ECO:0000256" key="7">
    <source>
        <dbReference type="ARBA" id="ARBA00022777"/>
    </source>
</evidence>
<dbReference type="CDD" id="cd06225">
    <property type="entry name" value="HAMP"/>
    <property type="match status" value="1"/>
</dbReference>
<dbReference type="InterPro" id="IPR004358">
    <property type="entry name" value="Sig_transdc_His_kin-like_C"/>
</dbReference>
<comment type="caution">
    <text evidence="13">The sequence shown here is derived from an EMBL/GenBank/DDBJ whole genome shotgun (WGS) entry which is preliminary data.</text>
</comment>
<proteinExistence type="predicted"/>
<dbReference type="EMBL" id="BNAR01000001">
    <property type="protein sequence ID" value="GHH31408.1"/>
    <property type="molecule type" value="Genomic_DNA"/>
</dbReference>
<accession>A0ABQ3MBC2</accession>
<comment type="catalytic activity">
    <reaction evidence="1">
        <text>ATP + protein L-histidine = ADP + protein N-phospho-L-histidine.</text>
        <dbReference type="EC" id="2.7.13.3"/>
    </reaction>
</comment>
<dbReference type="Pfam" id="PF00512">
    <property type="entry name" value="HisKA"/>
    <property type="match status" value="1"/>
</dbReference>
<evidence type="ECO:0000256" key="5">
    <source>
        <dbReference type="ARBA" id="ARBA00022679"/>
    </source>
</evidence>
<dbReference type="PANTHER" id="PTHR43304">
    <property type="entry name" value="PHYTOCHROME-LIKE PROTEIN CPH1"/>
    <property type="match status" value="1"/>
</dbReference>
<organism evidence="13 14">
    <name type="scientific">Lentzea cavernae</name>
    <dbReference type="NCBI Taxonomy" id="2020703"/>
    <lineage>
        <taxon>Bacteria</taxon>
        <taxon>Bacillati</taxon>
        <taxon>Actinomycetota</taxon>
        <taxon>Actinomycetes</taxon>
        <taxon>Pseudonocardiales</taxon>
        <taxon>Pseudonocardiaceae</taxon>
        <taxon>Lentzea</taxon>
    </lineage>
</organism>
<dbReference type="Gene3D" id="6.10.340.10">
    <property type="match status" value="1"/>
</dbReference>
<feature type="domain" description="Histidine kinase" evidence="11">
    <location>
        <begin position="282"/>
        <end position="495"/>
    </location>
</feature>
<dbReference type="InterPro" id="IPR036890">
    <property type="entry name" value="HATPase_C_sf"/>
</dbReference>
<dbReference type="Pfam" id="PF00672">
    <property type="entry name" value="HAMP"/>
    <property type="match status" value="1"/>
</dbReference>
<keyword evidence="6 10" id="KW-0812">Transmembrane</keyword>
<reference evidence="14" key="1">
    <citation type="journal article" date="2019" name="Int. J. Syst. Evol. Microbiol.">
        <title>The Global Catalogue of Microorganisms (GCM) 10K type strain sequencing project: providing services to taxonomists for standard genome sequencing and annotation.</title>
        <authorList>
            <consortium name="The Broad Institute Genomics Platform"/>
            <consortium name="The Broad Institute Genome Sequencing Center for Infectious Disease"/>
            <person name="Wu L."/>
            <person name="Ma J."/>
        </authorList>
    </citation>
    <scope>NUCLEOTIDE SEQUENCE [LARGE SCALE GENOMIC DNA]</scope>
    <source>
        <strain evidence="14">CGMCC 4.7367</strain>
    </source>
</reference>
<dbReference type="SMART" id="SM00388">
    <property type="entry name" value="HisKA"/>
    <property type="match status" value="1"/>
</dbReference>
<dbReference type="InterPro" id="IPR005467">
    <property type="entry name" value="His_kinase_dom"/>
</dbReference>
<evidence type="ECO:0000259" key="12">
    <source>
        <dbReference type="PROSITE" id="PS50885"/>
    </source>
</evidence>
<feature type="domain" description="HAMP" evidence="12">
    <location>
        <begin position="208"/>
        <end position="260"/>
    </location>
</feature>
<evidence type="ECO:0000256" key="1">
    <source>
        <dbReference type="ARBA" id="ARBA00000085"/>
    </source>
</evidence>
<keyword evidence="5" id="KW-0808">Transferase</keyword>
<keyword evidence="10" id="KW-0472">Membrane</keyword>
<evidence type="ECO:0000256" key="9">
    <source>
        <dbReference type="ARBA" id="ARBA00023012"/>
    </source>
</evidence>
<dbReference type="SUPFAM" id="SSF55874">
    <property type="entry name" value="ATPase domain of HSP90 chaperone/DNA topoisomerase II/histidine kinase"/>
    <property type="match status" value="1"/>
</dbReference>
<dbReference type="Gene3D" id="1.10.287.130">
    <property type="match status" value="1"/>
</dbReference>
<dbReference type="CDD" id="cd19410">
    <property type="entry name" value="HK9-like_sensor"/>
    <property type="match status" value="1"/>
</dbReference>
<dbReference type="InterPro" id="IPR052162">
    <property type="entry name" value="Sensor_kinase/Photoreceptor"/>
</dbReference>
<dbReference type="EC" id="2.7.13.3" evidence="3"/>
<name>A0ABQ3MBC2_9PSEU</name>
<evidence type="ECO:0000256" key="10">
    <source>
        <dbReference type="SAM" id="Phobius"/>
    </source>
</evidence>
<dbReference type="PROSITE" id="PS50885">
    <property type="entry name" value="HAMP"/>
    <property type="match status" value="1"/>
</dbReference>
<sequence length="506" mass="55590">MNLPQRLPASRLLGAIVAGLLVMTAIAISSTVVALDALSDSRTRSVDQVEPAGRRVNDLNRSLLDQETGVRGFTLTGRDDFLSPYVDGEKAQTEAAKNVRDLVGDVNGRVDRIEALGREWRAEYAEPTIAAIRLSGPTGGPAGDIERGKVLFDQLRSEVAALRTDIGQLAQQARTELNSAANVVLWLVIAMGVLLVTAIGGVSLLLYRLLIAPLASLADHTRQVASGDFDHEIDADGPRETVQLGEDVNAMRRRIVHELATLETAKAELQRSNSELEQFAYVASHDLQEPLRKVASFCQLLQRRYGGQLDERADQYIGFAVDGAKRMQVLINDLLAFSRVGRMTREQTVIDLNDIVRQVVDSYSDRIEEIGARLEIAKLPSVRGEASLLSAVFQNLISNALKFKGEEPPVITIGVEQDGELWKFTFRDNGIGIEPEYADRIFVIFQRLHPKDAYPGTGIGLAMCRKIVEFHGGTIWLKTDVDSGTCFEFTLPVVPELVAQAEEVHV</sequence>
<dbReference type="SUPFAM" id="SSF47384">
    <property type="entry name" value="Homodimeric domain of signal transducing histidine kinase"/>
    <property type="match status" value="1"/>
</dbReference>
<dbReference type="InterPro" id="IPR007891">
    <property type="entry name" value="CHASE3"/>
</dbReference>
<evidence type="ECO:0000259" key="11">
    <source>
        <dbReference type="PROSITE" id="PS50109"/>
    </source>
</evidence>
<comment type="subcellular location">
    <subcellularLocation>
        <location evidence="2">Cell membrane</location>
    </subcellularLocation>
</comment>
<keyword evidence="4" id="KW-0597">Phosphoprotein</keyword>
<dbReference type="Pfam" id="PF02518">
    <property type="entry name" value="HATPase_c"/>
    <property type="match status" value="1"/>
</dbReference>
<dbReference type="PRINTS" id="PR00344">
    <property type="entry name" value="BCTRLSENSOR"/>
</dbReference>
<dbReference type="PANTHER" id="PTHR43304:SF1">
    <property type="entry name" value="PAC DOMAIN-CONTAINING PROTEIN"/>
    <property type="match status" value="1"/>
</dbReference>
<dbReference type="InterPro" id="IPR003661">
    <property type="entry name" value="HisK_dim/P_dom"/>
</dbReference>
<evidence type="ECO:0000256" key="6">
    <source>
        <dbReference type="ARBA" id="ARBA00022692"/>
    </source>
</evidence>